<reference evidence="1 2" key="1">
    <citation type="journal article" date="2013" name="Mar. Genomics">
        <title>Expression of sulfatases in Rhodopirellula baltica and the diversity of sulfatases in the genus Rhodopirellula.</title>
        <authorList>
            <person name="Wegner C.E."/>
            <person name="Richter-Heitmann T."/>
            <person name="Klindworth A."/>
            <person name="Klockow C."/>
            <person name="Richter M."/>
            <person name="Achstetter T."/>
            <person name="Glockner F.O."/>
            <person name="Harder J."/>
        </authorList>
    </citation>
    <scope>NUCLEOTIDE SEQUENCE [LARGE SCALE GENOMIC DNA]</scope>
    <source>
        <strain evidence="1 2">WH47</strain>
    </source>
</reference>
<comment type="caution">
    <text evidence="1">The sequence shown here is derived from an EMBL/GenBank/DDBJ whole genome shotgun (WGS) entry which is preliminary data.</text>
</comment>
<proteinExistence type="predicted"/>
<protein>
    <submittedName>
        <fullName evidence="1">Uncharacterized protein</fullName>
    </submittedName>
</protein>
<accession>F2AR03</accession>
<evidence type="ECO:0000313" key="1">
    <source>
        <dbReference type="EMBL" id="EGF27881.1"/>
    </source>
</evidence>
<dbReference type="Proteomes" id="UP000006222">
    <property type="component" value="Unassembled WGS sequence"/>
</dbReference>
<dbReference type="EMBL" id="AFAR01000123">
    <property type="protein sequence ID" value="EGF27881.1"/>
    <property type="molecule type" value="Genomic_DNA"/>
</dbReference>
<gene>
    <name evidence="1" type="ORF">RBWH47_01124</name>
</gene>
<name>F2AR03_RHOBT</name>
<dbReference type="AlphaFoldDB" id="F2AR03"/>
<sequence length="72" mass="8371">MRFSVAWVNNGFLWWHEALHLFNAKDCYNKFGINKCPENRCVMQASPTQETCGGRLHLCSKNQKRLSTDPLQ</sequence>
<organism evidence="1 2">
    <name type="scientific">Rhodopirellula baltica WH47</name>
    <dbReference type="NCBI Taxonomy" id="991778"/>
    <lineage>
        <taxon>Bacteria</taxon>
        <taxon>Pseudomonadati</taxon>
        <taxon>Planctomycetota</taxon>
        <taxon>Planctomycetia</taxon>
        <taxon>Pirellulales</taxon>
        <taxon>Pirellulaceae</taxon>
        <taxon>Rhodopirellula</taxon>
    </lineage>
</organism>
<evidence type="ECO:0000313" key="2">
    <source>
        <dbReference type="Proteomes" id="UP000006222"/>
    </source>
</evidence>
<dbReference type="PATRIC" id="fig|991778.3.peg.2257"/>